<organism evidence="6 7">
    <name type="scientific">Yinghuangia soli</name>
    <dbReference type="NCBI Taxonomy" id="2908204"/>
    <lineage>
        <taxon>Bacteria</taxon>
        <taxon>Bacillati</taxon>
        <taxon>Actinomycetota</taxon>
        <taxon>Actinomycetes</taxon>
        <taxon>Kitasatosporales</taxon>
        <taxon>Streptomycetaceae</taxon>
        <taxon>Yinghuangia</taxon>
    </lineage>
</organism>
<evidence type="ECO:0000256" key="4">
    <source>
        <dbReference type="ARBA" id="ARBA00025742"/>
    </source>
</evidence>
<gene>
    <name evidence="6" type="ORF">LZ495_26460</name>
</gene>
<keyword evidence="7" id="KW-1185">Reference proteome</keyword>
<dbReference type="InterPro" id="IPR050884">
    <property type="entry name" value="CNP_phosphodiesterase-III"/>
</dbReference>
<evidence type="ECO:0000256" key="2">
    <source>
        <dbReference type="ARBA" id="ARBA00022801"/>
    </source>
</evidence>
<accession>A0AA41Q383</accession>
<evidence type="ECO:0000256" key="3">
    <source>
        <dbReference type="ARBA" id="ARBA00023004"/>
    </source>
</evidence>
<evidence type="ECO:0000256" key="1">
    <source>
        <dbReference type="ARBA" id="ARBA00022723"/>
    </source>
</evidence>
<dbReference type="AlphaFoldDB" id="A0AA41Q383"/>
<dbReference type="PANTHER" id="PTHR42988:SF2">
    <property type="entry name" value="CYCLIC NUCLEOTIDE PHOSPHODIESTERASE CBUA0032-RELATED"/>
    <property type="match status" value="1"/>
</dbReference>
<dbReference type="InterPro" id="IPR042281">
    <property type="entry name" value="GpdQ_beta-strand"/>
</dbReference>
<dbReference type="EMBL" id="JAKFHA010000018">
    <property type="protein sequence ID" value="MCF2530738.1"/>
    <property type="molecule type" value="Genomic_DNA"/>
</dbReference>
<dbReference type="RefSeq" id="WP_235055399.1">
    <property type="nucleotide sequence ID" value="NZ_JAKFHA010000018.1"/>
</dbReference>
<dbReference type="Pfam" id="PF00149">
    <property type="entry name" value="Metallophos"/>
    <property type="match status" value="1"/>
</dbReference>
<name>A0AA41Q383_9ACTN</name>
<keyword evidence="1" id="KW-0479">Metal-binding</keyword>
<comment type="caution">
    <text evidence="6">The sequence shown here is derived from an EMBL/GenBank/DDBJ whole genome shotgun (WGS) entry which is preliminary data.</text>
</comment>
<evidence type="ECO:0000313" key="7">
    <source>
        <dbReference type="Proteomes" id="UP001165378"/>
    </source>
</evidence>
<dbReference type="Gene3D" id="3.60.21.40">
    <property type="entry name" value="GpdQ, catalytic alpha/beta sandwich domain"/>
    <property type="match status" value="1"/>
</dbReference>
<keyword evidence="3" id="KW-0408">Iron</keyword>
<proteinExistence type="inferred from homology"/>
<protein>
    <submittedName>
        <fullName evidence="6">Metallophosphoesterase</fullName>
    </submittedName>
</protein>
<dbReference type="GO" id="GO:0016787">
    <property type="term" value="F:hydrolase activity"/>
    <property type="evidence" value="ECO:0007669"/>
    <property type="project" value="UniProtKB-KW"/>
</dbReference>
<dbReference type="PANTHER" id="PTHR42988">
    <property type="entry name" value="PHOSPHOHYDROLASE"/>
    <property type="match status" value="1"/>
</dbReference>
<dbReference type="GO" id="GO:0046872">
    <property type="term" value="F:metal ion binding"/>
    <property type="evidence" value="ECO:0007669"/>
    <property type="project" value="UniProtKB-KW"/>
</dbReference>
<keyword evidence="2" id="KW-0378">Hydrolase</keyword>
<feature type="domain" description="Calcineurin-like phosphoesterase" evidence="5">
    <location>
        <begin position="5"/>
        <end position="200"/>
    </location>
</feature>
<dbReference type="InterPro" id="IPR029052">
    <property type="entry name" value="Metallo-depent_PP-like"/>
</dbReference>
<dbReference type="Gene3D" id="3.30.750.180">
    <property type="entry name" value="GpdQ, beta-strand dimerisation domain"/>
    <property type="match status" value="1"/>
</dbReference>
<dbReference type="InterPro" id="IPR004843">
    <property type="entry name" value="Calcineurin-like_PHP"/>
</dbReference>
<dbReference type="Proteomes" id="UP001165378">
    <property type="component" value="Unassembled WGS sequence"/>
</dbReference>
<reference evidence="6" key="1">
    <citation type="submission" date="2022-01" db="EMBL/GenBank/DDBJ databases">
        <title>Genome-Based Taxonomic Classification of the Phylum Actinobacteria.</title>
        <authorList>
            <person name="Gao Y."/>
        </authorList>
    </citation>
    <scope>NUCLEOTIDE SEQUENCE</scope>
    <source>
        <strain evidence="6">KLBMP 8922</strain>
    </source>
</reference>
<comment type="similarity">
    <text evidence="4">Belongs to the cyclic nucleotide phosphodiesterase class-III family.</text>
</comment>
<sequence>MTNTSVAHLSDPHLVTGPLAGEPAAGLHRALGRVLSLRPRPACVVITGDLVDRGRPDGYPVLAELLRGYPLPVHLAAGNHDNHKALLDTFGGTRFLADGNATNYAAVHPGVTVIVLDSSRSAPDPQSGSLDAGQLAWLDATLARHTDRPALVCLHHPPVPVGIPFLDGMRVAPQDADALAATIARHPHTARILAGHVHRPITAAFAGTTVAIAPSTYRQTDLAMCDEHPIGYVHEPTAFLLHLVADRTPTPDDPSRSSCVTHTVAVSHTTAPTGHF</sequence>
<evidence type="ECO:0000259" key="5">
    <source>
        <dbReference type="Pfam" id="PF00149"/>
    </source>
</evidence>
<dbReference type="InterPro" id="IPR042283">
    <property type="entry name" value="GpdQ_catalytic"/>
</dbReference>
<dbReference type="SUPFAM" id="SSF56300">
    <property type="entry name" value="Metallo-dependent phosphatases"/>
    <property type="match status" value="1"/>
</dbReference>
<evidence type="ECO:0000313" key="6">
    <source>
        <dbReference type="EMBL" id="MCF2530738.1"/>
    </source>
</evidence>